<feature type="transmembrane region" description="Helical" evidence="5">
    <location>
        <begin position="77"/>
        <end position="95"/>
    </location>
</feature>
<comment type="function">
    <text evidence="5">Part of the twin-arginine translocation (Tat) system that transports large folded proteins containing a characteristic twin-arginine motif in their signal peptide across membranes.</text>
</comment>
<feature type="transmembrane region" description="Helical" evidence="5">
    <location>
        <begin position="115"/>
        <end position="136"/>
    </location>
</feature>
<keyword evidence="2 5" id="KW-0812">Transmembrane</keyword>
<organism evidence="6 7">
    <name type="scientific">Methanohalarchaeum thermophilum</name>
    <dbReference type="NCBI Taxonomy" id="1903181"/>
    <lineage>
        <taxon>Archaea</taxon>
        <taxon>Methanobacteriati</taxon>
        <taxon>Methanobacteriota</taxon>
        <taxon>Methanonatronarchaeia</taxon>
        <taxon>Methanonatronarchaeales</taxon>
        <taxon>Methanonatronarchaeaceae</taxon>
        <taxon>Candidatus Methanohalarchaeum</taxon>
    </lineage>
</organism>
<dbReference type="InParanoid" id="A0A1Q6DUI5"/>
<reference evidence="6" key="1">
    <citation type="submission" date="2016-12" db="EMBL/GenBank/DDBJ databases">
        <title>Discovery of methanogenic haloarchaea.</title>
        <authorList>
            <person name="Sorokin D.Y."/>
            <person name="Makarova K.S."/>
            <person name="Abbas B."/>
            <person name="Ferrer M."/>
            <person name="Golyshin P.N."/>
        </authorList>
    </citation>
    <scope>NUCLEOTIDE SEQUENCE [LARGE SCALE GENOMIC DNA]</scope>
    <source>
        <strain evidence="6">HMET1</strain>
    </source>
</reference>
<dbReference type="PRINTS" id="PR01840">
    <property type="entry name" value="TATCFAMILY"/>
</dbReference>
<evidence type="ECO:0000313" key="7">
    <source>
        <dbReference type="Proteomes" id="UP000185744"/>
    </source>
</evidence>
<comment type="caution">
    <text evidence="5">Lacks conserved residue(s) required for the propagation of feature annotation.</text>
</comment>
<keyword evidence="5" id="KW-1003">Cell membrane</keyword>
<dbReference type="Pfam" id="PF00902">
    <property type="entry name" value="TatC"/>
    <property type="match status" value="1"/>
</dbReference>
<keyword evidence="5" id="KW-0653">Protein transport</keyword>
<dbReference type="GO" id="GO:0033281">
    <property type="term" value="C:TAT protein transport complex"/>
    <property type="evidence" value="ECO:0007669"/>
    <property type="project" value="UniProtKB-UniRule"/>
</dbReference>
<comment type="caution">
    <text evidence="6">The sequence shown here is derived from an EMBL/GenBank/DDBJ whole genome shotgun (WGS) entry which is preliminary data.</text>
</comment>
<dbReference type="Proteomes" id="UP000185744">
    <property type="component" value="Unassembled WGS sequence"/>
</dbReference>
<keyword evidence="7" id="KW-1185">Reference proteome</keyword>
<keyword evidence="5" id="KW-0811">Translocation</keyword>
<dbReference type="AlphaFoldDB" id="A0A1Q6DUI5"/>
<evidence type="ECO:0000256" key="3">
    <source>
        <dbReference type="ARBA" id="ARBA00022989"/>
    </source>
</evidence>
<keyword evidence="4 5" id="KW-0472">Membrane</keyword>
<dbReference type="PANTHER" id="PTHR30371">
    <property type="entry name" value="SEC-INDEPENDENT PROTEIN TRANSLOCASE PROTEIN TATC"/>
    <property type="match status" value="1"/>
</dbReference>
<comment type="subcellular location">
    <subcellularLocation>
        <location evidence="5">Cell membrane</location>
        <topology evidence="5">Multi-pass membrane protein</topology>
    </subcellularLocation>
    <subcellularLocation>
        <location evidence="1">Membrane</location>
        <topology evidence="1">Multi-pass membrane protein</topology>
    </subcellularLocation>
</comment>
<dbReference type="GO" id="GO:0009977">
    <property type="term" value="F:proton motive force dependent protein transmembrane transporter activity"/>
    <property type="evidence" value="ECO:0007669"/>
    <property type="project" value="TreeGrafter"/>
</dbReference>
<feature type="transmembrane region" description="Helical" evidence="5">
    <location>
        <begin position="26"/>
        <end position="45"/>
    </location>
</feature>
<comment type="similarity">
    <text evidence="5">Belongs to the TatC family.</text>
</comment>
<dbReference type="EMBL" id="MSDW01000001">
    <property type="protein sequence ID" value="OKY78039.1"/>
    <property type="molecule type" value="Genomic_DNA"/>
</dbReference>
<gene>
    <name evidence="5" type="primary">tatC</name>
    <name evidence="6" type="ORF">BTN85_0523</name>
</gene>
<dbReference type="HAMAP" id="MF_00902">
    <property type="entry name" value="TatC"/>
    <property type="match status" value="1"/>
</dbReference>
<protein>
    <recommendedName>
        <fullName evidence="5">Sec-independent protein translocase protein TatC</fullName>
    </recommendedName>
</protein>
<dbReference type="InterPro" id="IPR002033">
    <property type="entry name" value="TatC"/>
</dbReference>
<proteinExistence type="inferred from homology"/>
<evidence type="ECO:0000256" key="4">
    <source>
        <dbReference type="ARBA" id="ARBA00023136"/>
    </source>
</evidence>
<evidence type="ECO:0000313" key="6">
    <source>
        <dbReference type="EMBL" id="OKY78039.1"/>
    </source>
</evidence>
<dbReference type="GO" id="GO:0065002">
    <property type="term" value="P:intracellular protein transmembrane transport"/>
    <property type="evidence" value="ECO:0007669"/>
    <property type="project" value="TreeGrafter"/>
</dbReference>
<evidence type="ECO:0000256" key="1">
    <source>
        <dbReference type="ARBA" id="ARBA00004141"/>
    </source>
</evidence>
<dbReference type="GO" id="GO:0043953">
    <property type="term" value="P:protein transport by the Tat complex"/>
    <property type="evidence" value="ECO:0007669"/>
    <property type="project" value="UniProtKB-UniRule"/>
</dbReference>
<evidence type="ECO:0000256" key="5">
    <source>
        <dbReference type="HAMAP-Rule" id="MF_00902"/>
    </source>
</evidence>
<comment type="subunit">
    <text evidence="5">Forms a complex with TatA.</text>
</comment>
<sequence length="249" mass="28043">MSEDYRQTLSEIDDVLDGVRSHLLKIFAVFIVGTGLGYLLSFAIINEIRTQMLSRVPSDVELVWIGPLEIITVQIKISIIIGLLIALPLIFYYLYGSINEKIDRINLNLNLSKKQILVIVVAAILLFLAGVLYSYFLMTPLMFKALVILSNMIDPGIAITYTISKFINLVVLMVLAFGITFEFPIILNLAIRSGLVKYKTVKEKRKIIYLLILILSGLVTGPTIITQVMIALPLFLFFEISLYISKYTT</sequence>
<feature type="transmembrane region" description="Helical" evidence="5">
    <location>
        <begin position="207"/>
        <end position="238"/>
    </location>
</feature>
<keyword evidence="5" id="KW-0813">Transport</keyword>
<keyword evidence="3 5" id="KW-1133">Transmembrane helix</keyword>
<name>A0A1Q6DUI5_METT1</name>
<dbReference type="PANTHER" id="PTHR30371:SF0">
    <property type="entry name" value="SEC-INDEPENDENT PROTEIN TRANSLOCASE PROTEIN TATC, CHLOROPLASTIC-RELATED"/>
    <property type="match status" value="1"/>
</dbReference>
<accession>A0A1Q6DUI5</accession>
<feature type="transmembrane region" description="Helical" evidence="5">
    <location>
        <begin position="169"/>
        <end position="195"/>
    </location>
</feature>
<dbReference type="STRING" id="1903181.BTN85_0523"/>
<evidence type="ECO:0000256" key="2">
    <source>
        <dbReference type="ARBA" id="ARBA00022692"/>
    </source>
</evidence>